<proteinExistence type="predicted"/>
<keyword evidence="4" id="KW-1185">Reference proteome</keyword>
<feature type="compositionally biased region" description="Low complexity" evidence="1">
    <location>
        <begin position="316"/>
        <end position="328"/>
    </location>
</feature>
<protein>
    <recommendedName>
        <fullName evidence="2">SUEL-type lectin domain-containing protein</fullName>
    </recommendedName>
</protein>
<comment type="caution">
    <text evidence="3">The sequence shown here is derived from an EMBL/GenBank/DDBJ whole genome shotgun (WGS) entry which is preliminary data.</text>
</comment>
<dbReference type="EMBL" id="CALNXK010000091">
    <property type="protein sequence ID" value="CAH3151552.1"/>
    <property type="molecule type" value="Genomic_DNA"/>
</dbReference>
<organism evidence="3 4">
    <name type="scientific">Porites lobata</name>
    <dbReference type="NCBI Taxonomy" id="104759"/>
    <lineage>
        <taxon>Eukaryota</taxon>
        <taxon>Metazoa</taxon>
        <taxon>Cnidaria</taxon>
        <taxon>Anthozoa</taxon>
        <taxon>Hexacorallia</taxon>
        <taxon>Scleractinia</taxon>
        <taxon>Fungiina</taxon>
        <taxon>Poritidae</taxon>
        <taxon>Porites</taxon>
    </lineage>
</organism>
<evidence type="ECO:0000313" key="4">
    <source>
        <dbReference type="Proteomes" id="UP001159405"/>
    </source>
</evidence>
<gene>
    <name evidence="3" type="ORF">PLOB_00048652</name>
</gene>
<dbReference type="Pfam" id="PF02140">
    <property type="entry name" value="SUEL_Lectin"/>
    <property type="match status" value="1"/>
</dbReference>
<dbReference type="PROSITE" id="PS50228">
    <property type="entry name" value="SUEL_LECTIN"/>
    <property type="match status" value="1"/>
</dbReference>
<dbReference type="Proteomes" id="UP001159405">
    <property type="component" value="Unassembled WGS sequence"/>
</dbReference>
<feature type="region of interest" description="Disordered" evidence="1">
    <location>
        <begin position="316"/>
        <end position="350"/>
    </location>
</feature>
<accession>A0ABN8PYV5</accession>
<evidence type="ECO:0000256" key="1">
    <source>
        <dbReference type="SAM" id="MobiDB-lite"/>
    </source>
</evidence>
<dbReference type="InterPro" id="IPR043159">
    <property type="entry name" value="Lectin_gal-bd_sf"/>
</dbReference>
<name>A0ABN8PYV5_9CNID</name>
<dbReference type="CDD" id="cd22823">
    <property type="entry name" value="Gal_Rha_Lectin"/>
    <property type="match status" value="1"/>
</dbReference>
<dbReference type="InterPro" id="IPR000922">
    <property type="entry name" value="Lectin_gal-bd_dom"/>
</dbReference>
<dbReference type="PANTHER" id="PTHR46780">
    <property type="entry name" value="PROTEIN EVA-1"/>
    <property type="match status" value="1"/>
</dbReference>
<dbReference type="Gene3D" id="2.60.120.740">
    <property type="match status" value="1"/>
</dbReference>
<reference evidence="3 4" key="1">
    <citation type="submission" date="2022-05" db="EMBL/GenBank/DDBJ databases">
        <authorList>
            <consortium name="Genoscope - CEA"/>
            <person name="William W."/>
        </authorList>
    </citation>
    <scope>NUCLEOTIDE SEQUENCE [LARGE SCALE GENOMIC DNA]</scope>
</reference>
<feature type="domain" description="SUEL-type lectin" evidence="2">
    <location>
        <begin position="202"/>
        <end position="289"/>
    </location>
</feature>
<sequence length="396" mass="43632">MAKTARRQLGLPAIWRIFAELNKPKRTVSKMDLTSMQVGQLANFDCGNGNGSLLNRNDQCQATREEKDCLACAFMKSCDGKADCSIHVAHDTYLGFYLPCRNLRINIPFVVLYDCIEGTVWSVTSATQTVLKASNVEQPKLSSSTETAMQILKWVPLETHRGKHVCKTMLGFLTHPIRSKEHLAPIWNQRIEDMRDTRSKYVCENDVMHLSCTSPKVLKIHGADYGGSEVSVCGEGKASNVPCKVIDRTDKIKFVCDNKSSCSLVAMTRIFGDPCPSSSKYLNVMYACVKPPDAATTPQSSIATTKGLNASAMNLTTSTNTTQPSSTEPSEKNTHAHVLPTRPDKKTAKTQKFVPVFDPSNNFDLEPIFDSAQGVKCSTGEIFLLVLMTSAISFLR</sequence>
<evidence type="ECO:0000259" key="2">
    <source>
        <dbReference type="PROSITE" id="PS50228"/>
    </source>
</evidence>
<evidence type="ECO:0000313" key="3">
    <source>
        <dbReference type="EMBL" id="CAH3151552.1"/>
    </source>
</evidence>